<comment type="caution">
    <text evidence="3">The sequence shown here is derived from an EMBL/GenBank/DDBJ whole genome shotgun (WGS) entry which is preliminary data.</text>
</comment>
<evidence type="ECO:0000259" key="2">
    <source>
        <dbReference type="Pfam" id="PF01478"/>
    </source>
</evidence>
<evidence type="ECO:0000313" key="4">
    <source>
        <dbReference type="EMBL" id="RHC49589.1"/>
    </source>
</evidence>
<dbReference type="AlphaFoldDB" id="A0A412YWN3"/>
<evidence type="ECO:0000313" key="3">
    <source>
        <dbReference type="EMBL" id="RGV72066.1"/>
    </source>
</evidence>
<dbReference type="InterPro" id="IPR000045">
    <property type="entry name" value="Prepilin_IV_endopep_pep"/>
</dbReference>
<feature type="transmembrane region" description="Helical" evidence="1">
    <location>
        <begin position="112"/>
        <end position="130"/>
    </location>
</feature>
<evidence type="ECO:0000313" key="6">
    <source>
        <dbReference type="Proteomes" id="UP000284543"/>
    </source>
</evidence>
<keyword evidence="1" id="KW-0812">Transmembrane</keyword>
<organism evidence="3 6">
    <name type="scientific">Enterocloster bolteae</name>
    <dbReference type="NCBI Taxonomy" id="208479"/>
    <lineage>
        <taxon>Bacteria</taxon>
        <taxon>Bacillati</taxon>
        <taxon>Bacillota</taxon>
        <taxon>Clostridia</taxon>
        <taxon>Lachnospirales</taxon>
        <taxon>Lachnospiraceae</taxon>
        <taxon>Enterocloster</taxon>
    </lineage>
</organism>
<reference evidence="5 6" key="1">
    <citation type="submission" date="2018-08" db="EMBL/GenBank/DDBJ databases">
        <title>A genome reference for cultivated species of the human gut microbiota.</title>
        <authorList>
            <person name="Zou Y."/>
            <person name="Xue W."/>
            <person name="Luo G."/>
        </authorList>
    </citation>
    <scope>NUCLEOTIDE SEQUENCE [LARGE SCALE GENOMIC DNA]</scope>
    <source>
        <strain evidence="3 6">AF14-18</strain>
        <strain evidence="4 5">AM35-14</strain>
    </source>
</reference>
<feature type="transmembrane region" description="Helical" evidence="1">
    <location>
        <begin position="44"/>
        <end position="62"/>
    </location>
</feature>
<dbReference type="RefSeq" id="WP_021893339.1">
    <property type="nucleotide sequence ID" value="NZ_CAUHGS010000019.1"/>
</dbReference>
<dbReference type="GO" id="GO:0004190">
    <property type="term" value="F:aspartic-type endopeptidase activity"/>
    <property type="evidence" value="ECO:0007669"/>
    <property type="project" value="InterPro"/>
</dbReference>
<feature type="domain" description="Prepilin type IV endopeptidase peptidase" evidence="2">
    <location>
        <begin position="5"/>
        <end position="96"/>
    </location>
</feature>
<keyword evidence="1" id="KW-1133">Transmembrane helix</keyword>
<sequence>MQGVLFFFLLLAASFVDLKRREIPDWVSGSIAALTLLHFRPEYLPGLIPALFFLAAAVRGGLGGGDVKLAAACGLVLGLPAALMGTILGLLLQLLFHLGALCVLPLFKRQVWSAYPMAPFLAIGYAVAYYV</sequence>
<dbReference type="EMBL" id="QRZM01000016">
    <property type="protein sequence ID" value="RGV72066.1"/>
    <property type="molecule type" value="Genomic_DNA"/>
</dbReference>
<dbReference type="Gene3D" id="1.20.120.1220">
    <property type="match status" value="1"/>
</dbReference>
<dbReference type="GO" id="GO:0016020">
    <property type="term" value="C:membrane"/>
    <property type="evidence" value="ECO:0007669"/>
    <property type="project" value="InterPro"/>
</dbReference>
<gene>
    <name evidence="4" type="ORF">DW839_26990</name>
    <name evidence="3" type="ORF">DWW02_25460</name>
</gene>
<accession>A0A412YWN3</accession>
<dbReference type="Pfam" id="PF01478">
    <property type="entry name" value="Peptidase_A24"/>
    <property type="match status" value="1"/>
</dbReference>
<feature type="transmembrane region" description="Helical" evidence="1">
    <location>
        <begin position="69"/>
        <end position="92"/>
    </location>
</feature>
<evidence type="ECO:0000256" key="1">
    <source>
        <dbReference type="SAM" id="Phobius"/>
    </source>
</evidence>
<dbReference type="Proteomes" id="UP000283975">
    <property type="component" value="Unassembled WGS sequence"/>
</dbReference>
<protein>
    <submittedName>
        <fullName evidence="3">Prepilin peptidase</fullName>
    </submittedName>
</protein>
<name>A0A412YWN3_9FIRM</name>
<dbReference type="EMBL" id="QSHZ01000041">
    <property type="protein sequence ID" value="RHC49589.1"/>
    <property type="molecule type" value="Genomic_DNA"/>
</dbReference>
<evidence type="ECO:0000313" key="5">
    <source>
        <dbReference type="Proteomes" id="UP000283975"/>
    </source>
</evidence>
<proteinExistence type="predicted"/>
<keyword evidence="1" id="KW-0472">Membrane</keyword>
<dbReference type="Proteomes" id="UP000284543">
    <property type="component" value="Unassembled WGS sequence"/>
</dbReference>